<gene>
    <name evidence="1" type="ORF">BJ958_004241</name>
</gene>
<name>A0A852RNW6_9ACTN</name>
<keyword evidence="2" id="KW-1185">Reference proteome</keyword>
<comment type="caution">
    <text evidence="1">The sequence shown here is derived from an EMBL/GenBank/DDBJ whole genome shotgun (WGS) entry which is preliminary data.</text>
</comment>
<evidence type="ECO:0000313" key="2">
    <source>
        <dbReference type="Proteomes" id="UP000582231"/>
    </source>
</evidence>
<dbReference type="AlphaFoldDB" id="A0A852RNW6"/>
<organism evidence="1 2">
    <name type="scientific">Nocardioides kongjuensis</name>
    <dbReference type="NCBI Taxonomy" id="349522"/>
    <lineage>
        <taxon>Bacteria</taxon>
        <taxon>Bacillati</taxon>
        <taxon>Actinomycetota</taxon>
        <taxon>Actinomycetes</taxon>
        <taxon>Propionibacteriales</taxon>
        <taxon>Nocardioidaceae</taxon>
        <taxon>Nocardioides</taxon>
    </lineage>
</organism>
<reference evidence="1 2" key="1">
    <citation type="submission" date="2020-07" db="EMBL/GenBank/DDBJ databases">
        <title>Sequencing the genomes of 1000 actinobacteria strains.</title>
        <authorList>
            <person name="Klenk H.-P."/>
        </authorList>
    </citation>
    <scope>NUCLEOTIDE SEQUENCE [LARGE SCALE GENOMIC DNA]</scope>
    <source>
        <strain evidence="1 2">DSM 19082</strain>
    </source>
</reference>
<dbReference type="Proteomes" id="UP000582231">
    <property type="component" value="Unassembled WGS sequence"/>
</dbReference>
<dbReference type="EMBL" id="JACCBF010000001">
    <property type="protein sequence ID" value="NYD32695.1"/>
    <property type="molecule type" value="Genomic_DNA"/>
</dbReference>
<sequence>MSTKPRVQIEADGDPRDLWFEGVAPWLLDLPEPIDCWVAADPDECRNPLPGGIGDVASANQITFLGFSVAQSNLYSLLVDAPQTRVYATCYVDPVTGERP</sequence>
<proteinExistence type="predicted"/>
<protein>
    <submittedName>
        <fullName evidence="1">Uncharacterized protein</fullName>
    </submittedName>
</protein>
<accession>A0A852RNW6</accession>
<dbReference type="RefSeq" id="WP_179728840.1">
    <property type="nucleotide sequence ID" value="NZ_BAABEF010000001.1"/>
</dbReference>
<evidence type="ECO:0000313" key="1">
    <source>
        <dbReference type="EMBL" id="NYD32695.1"/>
    </source>
</evidence>